<comment type="caution">
    <text evidence="4">The sequence shown here is derived from an EMBL/GenBank/DDBJ whole genome shotgun (WGS) entry which is preliminary data.</text>
</comment>
<accession>A0A232EN22</accession>
<proteinExistence type="predicted"/>
<feature type="domain" description="GPR180/TMEM145 transmembrane" evidence="3">
    <location>
        <begin position="221"/>
        <end position="438"/>
    </location>
</feature>
<keyword evidence="1" id="KW-0812">Transmembrane</keyword>
<evidence type="ECO:0000313" key="5">
    <source>
        <dbReference type="Proteomes" id="UP000215335"/>
    </source>
</evidence>
<keyword evidence="5" id="KW-1185">Reference proteome</keyword>
<dbReference type="Proteomes" id="UP000215335">
    <property type="component" value="Unassembled WGS sequence"/>
</dbReference>
<dbReference type="GO" id="GO:0007186">
    <property type="term" value="P:G protein-coupled receptor signaling pathway"/>
    <property type="evidence" value="ECO:0007669"/>
    <property type="project" value="InterPro"/>
</dbReference>
<feature type="transmembrane region" description="Helical" evidence="1">
    <location>
        <begin position="249"/>
        <end position="270"/>
    </location>
</feature>
<keyword evidence="2" id="KW-0732">Signal</keyword>
<evidence type="ECO:0000256" key="2">
    <source>
        <dbReference type="SAM" id="SignalP"/>
    </source>
</evidence>
<feature type="transmembrane region" description="Helical" evidence="1">
    <location>
        <begin position="422"/>
        <end position="443"/>
    </location>
</feature>
<organism evidence="4 5">
    <name type="scientific">Trichomalopsis sarcophagae</name>
    <dbReference type="NCBI Taxonomy" id="543379"/>
    <lineage>
        <taxon>Eukaryota</taxon>
        <taxon>Metazoa</taxon>
        <taxon>Ecdysozoa</taxon>
        <taxon>Arthropoda</taxon>
        <taxon>Hexapoda</taxon>
        <taxon>Insecta</taxon>
        <taxon>Pterygota</taxon>
        <taxon>Neoptera</taxon>
        <taxon>Endopterygota</taxon>
        <taxon>Hymenoptera</taxon>
        <taxon>Apocrita</taxon>
        <taxon>Proctotrupomorpha</taxon>
        <taxon>Chalcidoidea</taxon>
        <taxon>Pteromalidae</taxon>
        <taxon>Pteromalinae</taxon>
        <taxon>Trichomalopsis</taxon>
    </lineage>
</organism>
<keyword evidence="1" id="KW-1133">Transmembrane helix</keyword>
<dbReference type="Pfam" id="PF10192">
    <property type="entry name" value="GPR180-TMEM145_TM"/>
    <property type="match status" value="1"/>
</dbReference>
<sequence>MSTRKLCWLLPLMLLLLLDAAGSTHISGSFNTKDFFKFLIKFGFQKTDQHRQKETYGYIFGNITSRTNFSQNITLAVLDRSHFLEYYGNRTIRSKNLACAMMFKTLNQSSYDSKCNDDGQDYLRRVPCPKGKLCPDENLPWNVVKGNQFTYIVQDIFQPRFWYISLVACYRNTTTCKWEYYDKHDELDYDIWLVNGNPNNSGLNSLIYQFSYDRQNTIELYLLFFVCYMILVPLQLYAVRLQRHPVTRLFTASLLLEFMALCLILIHVLKFALDGIGYEQLEVAGDILDILSRTSFMLLLLLLAKGWAVTRQELTWKPLVFAIWLCYGVVHILLYIWNMTEVDIIEDIDEYQTWPGWFILFFRSTIMIWFLYELRNTMTYEHNTQKLNFLLHFGASSLVWFIYLPIIALIALQVSALWRFKLLLGITYSVDCFAYCVMAHLLWPTRSEQYFLLAQGADTGDELDEFNEAPHVLNNYVEPPELSKVIV</sequence>
<evidence type="ECO:0000313" key="4">
    <source>
        <dbReference type="EMBL" id="OXU19727.1"/>
    </source>
</evidence>
<feature type="transmembrane region" description="Helical" evidence="1">
    <location>
        <begin position="290"/>
        <end position="307"/>
    </location>
</feature>
<dbReference type="InterPro" id="IPR019336">
    <property type="entry name" value="GPR180/TMEM145_TM"/>
</dbReference>
<dbReference type="EMBL" id="NNAY01003254">
    <property type="protein sequence ID" value="OXU19727.1"/>
    <property type="molecule type" value="Genomic_DNA"/>
</dbReference>
<reference evidence="4 5" key="1">
    <citation type="journal article" date="2017" name="Curr. Biol.">
        <title>The Evolution of Venom by Co-option of Single-Copy Genes.</title>
        <authorList>
            <person name="Martinson E.O."/>
            <person name="Mrinalini"/>
            <person name="Kelkar Y.D."/>
            <person name="Chang C.H."/>
            <person name="Werren J.H."/>
        </authorList>
    </citation>
    <scope>NUCLEOTIDE SEQUENCE [LARGE SCALE GENOMIC DNA]</scope>
    <source>
        <strain evidence="4 5">Alberta</strain>
        <tissue evidence="4">Whole body</tissue>
    </source>
</reference>
<feature type="transmembrane region" description="Helical" evidence="1">
    <location>
        <begin position="357"/>
        <end position="375"/>
    </location>
</feature>
<feature type="signal peptide" evidence="2">
    <location>
        <begin position="1"/>
        <end position="23"/>
    </location>
</feature>
<dbReference type="GO" id="GO:0019236">
    <property type="term" value="P:response to pheromone"/>
    <property type="evidence" value="ECO:0007669"/>
    <property type="project" value="InterPro"/>
</dbReference>
<feature type="transmembrane region" description="Helical" evidence="1">
    <location>
        <begin position="319"/>
        <end position="337"/>
    </location>
</feature>
<dbReference type="OrthoDB" id="45670at2759"/>
<dbReference type="PANTHER" id="PTHR23252">
    <property type="entry name" value="INTIMAL THICKNESS RECEPTOR-RELATED"/>
    <property type="match status" value="1"/>
</dbReference>
<dbReference type="AlphaFoldDB" id="A0A232EN22"/>
<feature type="transmembrane region" description="Helical" evidence="1">
    <location>
        <begin position="387"/>
        <end position="410"/>
    </location>
</feature>
<dbReference type="PANTHER" id="PTHR23252:SF43">
    <property type="entry name" value="INTIMAL THICKNESS RELATED RECEPTOR IRP DOMAIN-CONTAINING PROTEIN"/>
    <property type="match status" value="1"/>
</dbReference>
<feature type="transmembrane region" description="Helical" evidence="1">
    <location>
        <begin position="220"/>
        <end position="237"/>
    </location>
</feature>
<evidence type="ECO:0000259" key="3">
    <source>
        <dbReference type="Pfam" id="PF10192"/>
    </source>
</evidence>
<evidence type="ECO:0000256" key="1">
    <source>
        <dbReference type="SAM" id="Phobius"/>
    </source>
</evidence>
<keyword evidence="1" id="KW-0472">Membrane</keyword>
<feature type="chain" id="PRO_5013325598" description="GPR180/TMEM145 transmembrane domain-containing protein" evidence="2">
    <location>
        <begin position="24"/>
        <end position="487"/>
    </location>
</feature>
<gene>
    <name evidence="4" type="ORF">TSAR_013814</name>
</gene>
<protein>
    <recommendedName>
        <fullName evidence="3">GPR180/TMEM145 transmembrane domain-containing protein</fullName>
    </recommendedName>
</protein>
<dbReference type="InterPro" id="IPR047831">
    <property type="entry name" value="GPR180/TMEM145"/>
</dbReference>
<name>A0A232EN22_9HYME</name>